<name>A0A8J6C779_DIALT</name>
<reference evidence="8" key="1">
    <citation type="submission" date="2021-05" db="EMBL/GenBank/DDBJ databases">
        <title>The genome of the haptophyte Pavlova lutheri (Diacronema luteri, Pavlovales) - a model for lipid biosynthesis in eukaryotic algae.</title>
        <authorList>
            <person name="Hulatt C.J."/>
            <person name="Posewitz M.C."/>
        </authorList>
    </citation>
    <scope>NUCLEOTIDE SEQUENCE</scope>
    <source>
        <strain evidence="8">NIVA-4/92</strain>
    </source>
</reference>
<comment type="similarity">
    <text evidence="6">Belongs to the peroxidase family.</text>
</comment>
<comment type="caution">
    <text evidence="8">The sequence shown here is derived from an EMBL/GenBank/DDBJ whole genome shotgun (WGS) entry which is preliminary data.</text>
</comment>
<dbReference type="InterPro" id="IPR002016">
    <property type="entry name" value="Haem_peroxidase"/>
</dbReference>
<dbReference type="EMBL" id="JAGTXO010000013">
    <property type="protein sequence ID" value="KAG8464227.1"/>
    <property type="molecule type" value="Genomic_DNA"/>
</dbReference>
<dbReference type="OMA" id="YAEPQQG"/>
<evidence type="ECO:0000259" key="7">
    <source>
        <dbReference type="PROSITE" id="PS50873"/>
    </source>
</evidence>
<evidence type="ECO:0000256" key="1">
    <source>
        <dbReference type="ARBA" id="ARBA00022559"/>
    </source>
</evidence>
<protein>
    <recommendedName>
        <fullName evidence="7">Plant heme peroxidase family profile domain-containing protein</fullName>
    </recommendedName>
</protein>
<keyword evidence="3" id="KW-0479">Metal-binding</keyword>
<dbReference type="GO" id="GO:0000302">
    <property type="term" value="P:response to reactive oxygen species"/>
    <property type="evidence" value="ECO:0007669"/>
    <property type="project" value="TreeGrafter"/>
</dbReference>
<dbReference type="PANTHER" id="PTHR31356">
    <property type="entry name" value="THYLAKOID LUMENAL 29 KDA PROTEIN, CHLOROPLASTIC-RELATED"/>
    <property type="match status" value="1"/>
</dbReference>
<keyword evidence="1" id="KW-0575">Peroxidase</keyword>
<feature type="domain" description="Plant heme peroxidase family profile" evidence="7">
    <location>
        <begin position="136"/>
        <end position="341"/>
    </location>
</feature>
<sequence length="341" mass="35165">MAALNVIALTCFAGQQIGRRQLLANAALSTSALLPLPARATVAFDMSRYGDRELQVATLNRLKQAVRDAASAEPALIPAFFELAVADALDYRRSGARGGLDGSVRFAQAVSARPPLARALSEVDSLQRSLVKQTEVTFADLLAYAGGQSIEIVGGPKVLVQLGRDDASSASSGGGRGDEALLNFDGASADELRAAFASAGLGSRELMLLAGALGALREVARVAKPAKVETFNADEDDETTSALAGYAEPQQGKGALGADVRMGALDGVPSSGAPFGSAYLRGLIKVGAQGDPIGELLLGDAELRAIVAKYAGEKPAQFGKDVVDTFQTISTLGKVTSTRNS</sequence>
<proteinExistence type="inferred from homology"/>
<dbReference type="AlphaFoldDB" id="A0A8J6C779"/>
<keyword evidence="9" id="KW-1185">Reference proteome</keyword>
<dbReference type="PANTHER" id="PTHR31356:SF36">
    <property type="entry name" value="L-ASCORBATE PEROXIDASE 3"/>
    <property type="match status" value="1"/>
</dbReference>
<keyword evidence="4" id="KW-0560">Oxidoreductase</keyword>
<dbReference type="Gene3D" id="1.10.520.10">
    <property type="match status" value="1"/>
</dbReference>
<dbReference type="Pfam" id="PF00141">
    <property type="entry name" value="peroxidase"/>
    <property type="match status" value="1"/>
</dbReference>
<dbReference type="GO" id="GO:0046872">
    <property type="term" value="F:metal ion binding"/>
    <property type="evidence" value="ECO:0007669"/>
    <property type="project" value="UniProtKB-KW"/>
</dbReference>
<gene>
    <name evidence="8" type="ORF">KFE25_003290</name>
</gene>
<evidence type="ECO:0000256" key="3">
    <source>
        <dbReference type="ARBA" id="ARBA00022723"/>
    </source>
</evidence>
<keyword evidence="5" id="KW-0408">Iron</keyword>
<dbReference type="GO" id="GO:0004601">
    <property type="term" value="F:peroxidase activity"/>
    <property type="evidence" value="ECO:0007669"/>
    <property type="project" value="UniProtKB-KW"/>
</dbReference>
<evidence type="ECO:0000313" key="9">
    <source>
        <dbReference type="Proteomes" id="UP000751190"/>
    </source>
</evidence>
<organism evidence="8 9">
    <name type="scientific">Diacronema lutheri</name>
    <name type="common">Unicellular marine alga</name>
    <name type="synonym">Monochrysis lutheri</name>
    <dbReference type="NCBI Taxonomy" id="2081491"/>
    <lineage>
        <taxon>Eukaryota</taxon>
        <taxon>Haptista</taxon>
        <taxon>Haptophyta</taxon>
        <taxon>Pavlovophyceae</taxon>
        <taxon>Pavlovales</taxon>
        <taxon>Pavlovaceae</taxon>
        <taxon>Diacronema</taxon>
    </lineage>
</organism>
<dbReference type="GO" id="GO:0020037">
    <property type="term" value="F:heme binding"/>
    <property type="evidence" value="ECO:0007669"/>
    <property type="project" value="InterPro"/>
</dbReference>
<evidence type="ECO:0000313" key="8">
    <source>
        <dbReference type="EMBL" id="KAG8464227.1"/>
    </source>
</evidence>
<keyword evidence="2" id="KW-0349">Heme</keyword>
<dbReference type="SUPFAM" id="SSF48113">
    <property type="entry name" value="Heme-dependent peroxidases"/>
    <property type="match status" value="1"/>
</dbReference>
<evidence type="ECO:0000256" key="2">
    <source>
        <dbReference type="ARBA" id="ARBA00022617"/>
    </source>
</evidence>
<dbReference type="PROSITE" id="PS50873">
    <property type="entry name" value="PEROXIDASE_4"/>
    <property type="match status" value="1"/>
</dbReference>
<accession>A0A8J6C779</accession>
<dbReference type="PRINTS" id="PR00458">
    <property type="entry name" value="PEROXIDASE"/>
</dbReference>
<evidence type="ECO:0000256" key="4">
    <source>
        <dbReference type="ARBA" id="ARBA00023002"/>
    </source>
</evidence>
<dbReference type="Gene3D" id="1.10.420.10">
    <property type="entry name" value="Peroxidase, domain 2"/>
    <property type="match status" value="1"/>
</dbReference>
<dbReference type="Proteomes" id="UP000751190">
    <property type="component" value="Unassembled WGS sequence"/>
</dbReference>
<dbReference type="GO" id="GO:0042744">
    <property type="term" value="P:hydrogen peroxide catabolic process"/>
    <property type="evidence" value="ECO:0007669"/>
    <property type="project" value="TreeGrafter"/>
</dbReference>
<dbReference type="GO" id="GO:0034599">
    <property type="term" value="P:cellular response to oxidative stress"/>
    <property type="evidence" value="ECO:0007669"/>
    <property type="project" value="InterPro"/>
</dbReference>
<dbReference type="InterPro" id="IPR044831">
    <property type="entry name" value="Ccp1-like"/>
</dbReference>
<evidence type="ECO:0000256" key="6">
    <source>
        <dbReference type="RuleBase" id="RU004241"/>
    </source>
</evidence>
<evidence type="ECO:0000256" key="5">
    <source>
        <dbReference type="ARBA" id="ARBA00023004"/>
    </source>
</evidence>
<dbReference type="InterPro" id="IPR010255">
    <property type="entry name" value="Haem_peroxidase_sf"/>
</dbReference>
<dbReference type="OrthoDB" id="2859658at2759"/>